<keyword evidence="5" id="KW-1185">Reference proteome</keyword>
<dbReference type="Proteomes" id="UP000616595">
    <property type="component" value="Unassembled WGS sequence"/>
</dbReference>
<dbReference type="Pfam" id="PF08240">
    <property type="entry name" value="ADH_N"/>
    <property type="match status" value="1"/>
</dbReference>
<sequence length="345" mass="37832">MKAAVLEKAGKLEINDLEMPVCGDDEILVKIKVCNIGKMDIRCATLGQRDLVYPRVLGREIAGIITQKGKEAVGYQVGQRVHVHPKIVCGKCEYCKERSDNLCDQVQIMGFNLDGGFQEFLRIPSEGVKGKILNVIDNDDLNFGEISFIEPLACCVNIQDSLKLKPSSVMVIIGGGRMGVLNLLVAKASGIKKVLLIEKNEERRKSGLELGFDEVFGEKQEDIIEQIKAVTKDQGADVVIPCCPGPNALNLAMKILRKKGQLGYFSGVINEEGVQPDINLIHYKEISVIGTYGSSRAHSRKAKALLESGKINVKPLISHYVSLDDLALGMEYVKNCDGYSTIVKI</sequence>
<dbReference type="SUPFAM" id="SSF51735">
    <property type="entry name" value="NAD(P)-binding Rossmann-fold domains"/>
    <property type="match status" value="1"/>
</dbReference>
<dbReference type="SUPFAM" id="SSF50129">
    <property type="entry name" value="GroES-like"/>
    <property type="match status" value="1"/>
</dbReference>
<proteinExistence type="predicted"/>
<comment type="caution">
    <text evidence="4">The sequence shown here is derived from an EMBL/GenBank/DDBJ whole genome shotgun (WGS) entry which is preliminary data.</text>
</comment>
<dbReference type="PANTHER" id="PTHR43401:SF2">
    <property type="entry name" value="L-THREONINE 3-DEHYDROGENASE"/>
    <property type="match status" value="1"/>
</dbReference>
<dbReference type="InterPro" id="IPR036291">
    <property type="entry name" value="NAD(P)-bd_dom_sf"/>
</dbReference>
<feature type="domain" description="Alcohol dehydrogenase-like N-terminal" evidence="3">
    <location>
        <begin position="23"/>
        <end position="127"/>
    </location>
</feature>
<dbReference type="EMBL" id="WJBD01000016">
    <property type="protein sequence ID" value="MBC3889230.1"/>
    <property type="molecule type" value="Genomic_DNA"/>
</dbReference>
<evidence type="ECO:0000259" key="3">
    <source>
        <dbReference type="Pfam" id="PF08240"/>
    </source>
</evidence>
<evidence type="ECO:0000259" key="2">
    <source>
        <dbReference type="Pfam" id="PF00107"/>
    </source>
</evidence>
<dbReference type="Pfam" id="PF00107">
    <property type="entry name" value="ADH_zinc_N"/>
    <property type="match status" value="1"/>
</dbReference>
<dbReference type="OrthoDB" id="1777308at2"/>
<organism evidence="4 5">
    <name type="scientific">Acetobacterium paludosum</name>
    <dbReference type="NCBI Taxonomy" id="52693"/>
    <lineage>
        <taxon>Bacteria</taxon>
        <taxon>Bacillati</taxon>
        <taxon>Bacillota</taxon>
        <taxon>Clostridia</taxon>
        <taxon>Eubacteriales</taxon>
        <taxon>Eubacteriaceae</taxon>
        <taxon>Acetobacterium</taxon>
    </lineage>
</organism>
<reference evidence="4" key="2">
    <citation type="submission" date="2020-10" db="EMBL/GenBank/DDBJ databases">
        <title>Comparative genomics of the Acetobacterium genus.</title>
        <authorList>
            <person name="Marshall C."/>
            <person name="May H."/>
            <person name="Norman S."/>
        </authorList>
    </citation>
    <scope>NUCLEOTIDE SEQUENCE</scope>
    <source>
        <strain evidence="4">DER-2019</strain>
    </source>
</reference>
<dbReference type="AlphaFoldDB" id="A0A923I576"/>
<dbReference type="Gene3D" id="3.90.180.10">
    <property type="entry name" value="Medium-chain alcohol dehydrogenases, catalytic domain"/>
    <property type="match status" value="1"/>
</dbReference>
<accession>A0A923I576</accession>
<dbReference type="InterPro" id="IPR013154">
    <property type="entry name" value="ADH-like_N"/>
</dbReference>
<reference evidence="4" key="1">
    <citation type="submission" date="2019-10" db="EMBL/GenBank/DDBJ databases">
        <authorList>
            <person name="Ross D.E."/>
            <person name="Gulliver D."/>
        </authorList>
    </citation>
    <scope>NUCLEOTIDE SEQUENCE</scope>
    <source>
        <strain evidence="4">DER-2019</strain>
    </source>
</reference>
<name>A0A923I576_9FIRM</name>
<evidence type="ECO:0000313" key="5">
    <source>
        <dbReference type="Proteomes" id="UP000616595"/>
    </source>
</evidence>
<dbReference type="PANTHER" id="PTHR43401">
    <property type="entry name" value="L-THREONINE 3-DEHYDROGENASE"/>
    <property type="match status" value="1"/>
</dbReference>
<dbReference type="RefSeq" id="WP_148566823.1">
    <property type="nucleotide sequence ID" value="NZ_RXYA01000006.1"/>
</dbReference>
<gene>
    <name evidence="4" type="ORF">GH810_12990</name>
</gene>
<protein>
    <submittedName>
        <fullName evidence="4">Alcohol dehydrogenase catalytic domain-containing protein</fullName>
    </submittedName>
</protein>
<feature type="domain" description="Alcohol dehydrogenase-like C-terminal" evidence="2">
    <location>
        <begin position="179"/>
        <end position="304"/>
    </location>
</feature>
<keyword evidence="1" id="KW-0560">Oxidoreductase</keyword>
<evidence type="ECO:0000313" key="4">
    <source>
        <dbReference type="EMBL" id="MBC3889230.1"/>
    </source>
</evidence>
<dbReference type="GO" id="GO:0016491">
    <property type="term" value="F:oxidoreductase activity"/>
    <property type="evidence" value="ECO:0007669"/>
    <property type="project" value="UniProtKB-KW"/>
</dbReference>
<dbReference type="InterPro" id="IPR011032">
    <property type="entry name" value="GroES-like_sf"/>
</dbReference>
<dbReference type="InterPro" id="IPR013149">
    <property type="entry name" value="ADH-like_C"/>
</dbReference>
<evidence type="ECO:0000256" key="1">
    <source>
        <dbReference type="ARBA" id="ARBA00023002"/>
    </source>
</evidence>
<dbReference type="Gene3D" id="3.40.50.720">
    <property type="entry name" value="NAD(P)-binding Rossmann-like Domain"/>
    <property type="match status" value="1"/>
</dbReference>
<dbReference type="InterPro" id="IPR050129">
    <property type="entry name" value="Zn_alcohol_dh"/>
</dbReference>